<keyword evidence="8 11" id="KW-1133">Transmembrane helix</keyword>
<dbReference type="NCBIfam" id="TIGR01352">
    <property type="entry name" value="tonB_Cterm"/>
    <property type="match status" value="1"/>
</dbReference>
<evidence type="ECO:0000256" key="8">
    <source>
        <dbReference type="ARBA" id="ARBA00022989"/>
    </source>
</evidence>
<keyword evidence="7" id="KW-0653">Protein transport</keyword>
<dbReference type="SUPFAM" id="SSF74653">
    <property type="entry name" value="TolA/TonB C-terminal domain"/>
    <property type="match status" value="1"/>
</dbReference>
<dbReference type="OrthoDB" id="9812355at2"/>
<proteinExistence type="inferred from homology"/>
<keyword evidence="6 11" id="KW-0812">Transmembrane</keyword>
<evidence type="ECO:0000256" key="2">
    <source>
        <dbReference type="ARBA" id="ARBA00006555"/>
    </source>
</evidence>
<dbReference type="InterPro" id="IPR037682">
    <property type="entry name" value="TonB_C"/>
</dbReference>
<dbReference type="GO" id="GO:0055085">
    <property type="term" value="P:transmembrane transport"/>
    <property type="evidence" value="ECO:0007669"/>
    <property type="project" value="InterPro"/>
</dbReference>
<dbReference type="Gene3D" id="3.30.1150.10">
    <property type="match status" value="1"/>
</dbReference>
<dbReference type="PROSITE" id="PS52015">
    <property type="entry name" value="TONB_CTD"/>
    <property type="match status" value="1"/>
</dbReference>
<evidence type="ECO:0000256" key="10">
    <source>
        <dbReference type="SAM" id="MobiDB-lite"/>
    </source>
</evidence>
<comment type="similarity">
    <text evidence="2">Belongs to the TonB family.</text>
</comment>
<keyword evidence="3" id="KW-0813">Transport</keyword>
<keyword evidence="4" id="KW-1003">Cell membrane</keyword>
<feature type="transmembrane region" description="Helical" evidence="11">
    <location>
        <begin position="16"/>
        <end position="35"/>
    </location>
</feature>
<evidence type="ECO:0000256" key="4">
    <source>
        <dbReference type="ARBA" id="ARBA00022475"/>
    </source>
</evidence>
<protein>
    <submittedName>
        <fullName evidence="13">Energy transducer TonB</fullName>
    </submittedName>
</protein>
<dbReference type="EMBL" id="PDEQ01000005">
    <property type="protein sequence ID" value="PEN13083.1"/>
    <property type="molecule type" value="Genomic_DNA"/>
</dbReference>
<dbReference type="InterPro" id="IPR051045">
    <property type="entry name" value="TonB-dependent_transducer"/>
</dbReference>
<evidence type="ECO:0000256" key="5">
    <source>
        <dbReference type="ARBA" id="ARBA00022519"/>
    </source>
</evidence>
<evidence type="ECO:0000256" key="6">
    <source>
        <dbReference type="ARBA" id="ARBA00022692"/>
    </source>
</evidence>
<dbReference type="Proteomes" id="UP000220102">
    <property type="component" value="Unassembled WGS sequence"/>
</dbReference>
<comment type="caution">
    <text evidence="13">The sequence shown here is derived from an EMBL/GenBank/DDBJ whole genome shotgun (WGS) entry which is preliminary data.</text>
</comment>
<evidence type="ECO:0000256" key="7">
    <source>
        <dbReference type="ARBA" id="ARBA00022927"/>
    </source>
</evidence>
<evidence type="ECO:0000256" key="9">
    <source>
        <dbReference type="ARBA" id="ARBA00023136"/>
    </source>
</evidence>
<dbReference type="GO" id="GO:0030288">
    <property type="term" value="C:outer membrane-bounded periplasmic space"/>
    <property type="evidence" value="ECO:0007669"/>
    <property type="project" value="InterPro"/>
</dbReference>
<feature type="domain" description="TonB C-terminal" evidence="12">
    <location>
        <begin position="132"/>
        <end position="221"/>
    </location>
</feature>
<dbReference type="PRINTS" id="PR01374">
    <property type="entry name" value="TONBPROTEIN"/>
</dbReference>
<keyword evidence="5" id="KW-0997">Cell inner membrane</keyword>
<dbReference type="GO" id="GO:0015031">
    <property type="term" value="P:protein transport"/>
    <property type="evidence" value="ECO:0007669"/>
    <property type="project" value="UniProtKB-KW"/>
</dbReference>
<name>A0A2A8CWT0_9BACT</name>
<gene>
    <name evidence="13" type="ORF">CRI94_10545</name>
</gene>
<sequence>MMSVRKTEEANLRKEYPIWIQLGLVVALSILLIGFKWNIQNNKDFKVNLEEQDVVEMEEVQQTKQEVKPPPPPKPPVPMEVPNDEIIEDQNVDFDASLDLDESLDTSQGPPPPDEGEEEEEQEIFVVVENSPELIGGLAALQGEVEYPEFAKKAGIEGRVFVQFVVDENGNVQNPKVTRGVHKLLNEEAIRAVKQQKFKPGKQRGKAVKVQMSLPVTFRLK</sequence>
<evidence type="ECO:0000256" key="11">
    <source>
        <dbReference type="SAM" id="Phobius"/>
    </source>
</evidence>
<dbReference type="PANTHER" id="PTHR33446">
    <property type="entry name" value="PROTEIN TONB-RELATED"/>
    <property type="match status" value="1"/>
</dbReference>
<feature type="region of interest" description="Disordered" evidence="10">
    <location>
        <begin position="57"/>
        <end position="82"/>
    </location>
</feature>
<reference evidence="13 14" key="1">
    <citation type="submission" date="2017-10" db="EMBL/GenBank/DDBJ databases">
        <title>Draft genome of Longibacter Salinarum.</title>
        <authorList>
            <person name="Goh K.M."/>
            <person name="Shamsir M.S."/>
            <person name="Lim S.W."/>
        </authorList>
    </citation>
    <scope>NUCLEOTIDE SEQUENCE [LARGE SCALE GENOMIC DNA]</scope>
    <source>
        <strain evidence="13 14">KCTC 52045</strain>
    </source>
</reference>
<keyword evidence="9 11" id="KW-0472">Membrane</keyword>
<dbReference type="InterPro" id="IPR006260">
    <property type="entry name" value="TonB/TolA_C"/>
</dbReference>
<evidence type="ECO:0000313" key="13">
    <source>
        <dbReference type="EMBL" id="PEN13083.1"/>
    </source>
</evidence>
<dbReference type="InterPro" id="IPR003538">
    <property type="entry name" value="TonB"/>
</dbReference>
<dbReference type="AlphaFoldDB" id="A0A2A8CWT0"/>
<evidence type="ECO:0000256" key="3">
    <source>
        <dbReference type="ARBA" id="ARBA00022448"/>
    </source>
</evidence>
<dbReference type="Pfam" id="PF03544">
    <property type="entry name" value="TonB_C"/>
    <property type="match status" value="1"/>
</dbReference>
<dbReference type="GO" id="GO:0098797">
    <property type="term" value="C:plasma membrane protein complex"/>
    <property type="evidence" value="ECO:0007669"/>
    <property type="project" value="TreeGrafter"/>
</dbReference>
<dbReference type="GO" id="GO:0031992">
    <property type="term" value="F:energy transducer activity"/>
    <property type="evidence" value="ECO:0007669"/>
    <property type="project" value="InterPro"/>
</dbReference>
<keyword evidence="14" id="KW-1185">Reference proteome</keyword>
<organism evidence="13 14">
    <name type="scientific">Longibacter salinarum</name>
    <dbReference type="NCBI Taxonomy" id="1850348"/>
    <lineage>
        <taxon>Bacteria</taxon>
        <taxon>Pseudomonadati</taxon>
        <taxon>Rhodothermota</taxon>
        <taxon>Rhodothermia</taxon>
        <taxon>Rhodothermales</taxon>
        <taxon>Salisaetaceae</taxon>
        <taxon>Longibacter</taxon>
    </lineage>
</organism>
<feature type="region of interest" description="Disordered" evidence="10">
    <location>
        <begin position="101"/>
        <end position="122"/>
    </location>
</feature>
<dbReference type="PANTHER" id="PTHR33446:SF2">
    <property type="entry name" value="PROTEIN TONB"/>
    <property type="match status" value="1"/>
</dbReference>
<comment type="subcellular location">
    <subcellularLocation>
        <location evidence="1">Cell inner membrane</location>
        <topology evidence="1">Single-pass membrane protein</topology>
        <orientation evidence="1">Periplasmic side</orientation>
    </subcellularLocation>
</comment>
<feature type="compositionally biased region" description="Pro residues" evidence="10">
    <location>
        <begin position="68"/>
        <end position="79"/>
    </location>
</feature>
<evidence type="ECO:0000256" key="1">
    <source>
        <dbReference type="ARBA" id="ARBA00004383"/>
    </source>
</evidence>
<evidence type="ECO:0000313" key="14">
    <source>
        <dbReference type="Proteomes" id="UP000220102"/>
    </source>
</evidence>
<accession>A0A2A8CWT0</accession>
<evidence type="ECO:0000259" key="12">
    <source>
        <dbReference type="PROSITE" id="PS52015"/>
    </source>
</evidence>
<dbReference type="GO" id="GO:0015891">
    <property type="term" value="P:siderophore transport"/>
    <property type="evidence" value="ECO:0007669"/>
    <property type="project" value="InterPro"/>
</dbReference>